<organism evidence="2 3">
    <name type="scientific">Mycobacterium tuberculosis</name>
    <dbReference type="NCBI Taxonomy" id="1773"/>
    <lineage>
        <taxon>Bacteria</taxon>
        <taxon>Bacillati</taxon>
        <taxon>Actinomycetota</taxon>
        <taxon>Actinomycetes</taxon>
        <taxon>Mycobacteriales</taxon>
        <taxon>Mycobacteriaceae</taxon>
        <taxon>Mycobacterium</taxon>
        <taxon>Mycobacterium tuberculosis complex</taxon>
    </lineage>
</organism>
<dbReference type="AlphaFoldDB" id="A0A916LE62"/>
<accession>A0A916LE62</accession>
<name>A0A916LE62_MYCTX</name>
<evidence type="ECO:0000256" key="1">
    <source>
        <dbReference type="SAM" id="MobiDB-lite"/>
    </source>
</evidence>
<sequence length="88" mass="8854">MIVQSYLAMVPPKVTGRSWVGSGRPRLAVVAAVNISTVPTRQLSSSGRNCGSGGLPAPVDSSARASAFLPSASATRGKTPPAAVTMTS</sequence>
<feature type="region of interest" description="Disordered" evidence="1">
    <location>
        <begin position="68"/>
        <end position="88"/>
    </location>
</feature>
<proteinExistence type="predicted"/>
<dbReference type="EMBL" id="CSBK01001847">
    <property type="protein sequence ID" value="COZ21744.1"/>
    <property type="molecule type" value="Genomic_DNA"/>
</dbReference>
<reference evidence="3" key="1">
    <citation type="submission" date="2015-03" db="EMBL/GenBank/DDBJ databases">
        <authorList>
            <consortium name="Pathogen Informatics"/>
        </authorList>
    </citation>
    <scope>NUCLEOTIDE SEQUENCE [LARGE SCALE GENOMIC DNA]</scope>
    <source>
        <strain evidence="3">N09902308</strain>
    </source>
</reference>
<gene>
    <name evidence="2" type="ORF">ERS007739_03517</name>
</gene>
<evidence type="ECO:0000313" key="2">
    <source>
        <dbReference type="EMBL" id="COZ21744.1"/>
    </source>
</evidence>
<protein>
    <submittedName>
        <fullName evidence="2">Uncharacterized protein</fullName>
    </submittedName>
</protein>
<evidence type="ECO:0000313" key="3">
    <source>
        <dbReference type="Proteomes" id="UP000039021"/>
    </source>
</evidence>
<comment type="caution">
    <text evidence="2">The sequence shown here is derived from an EMBL/GenBank/DDBJ whole genome shotgun (WGS) entry which is preliminary data.</text>
</comment>
<dbReference type="Proteomes" id="UP000039021">
    <property type="component" value="Unassembled WGS sequence"/>
</dbReference>